<feature type="non-terminal residue" evidence="1">
    <location>
        <position position="59"/>
    </location>
</feature>
<sequence length="59" mass="6416">SLSIRLLKRNCGLVCLCIGALIGVPWNRGLVRQQKGAAANSDCLVLQVFNPEACEMENE</sequence>
<name>A0AA35JV63_9SAUR</name>
<dbReference type="AlphaFoldDB" id="A0AA35JV63"/>
<proteinExistence type="predicted"/>
<keyword evidence="2" id="KW-1185">Reference proteome</keyword>
<reference evidence="1" key="1">
    <citation type="submission" date="2022-12" db="EMBL/GenBank/DDBJ databases">
        <authorList>
            <person name="Alioto T."/>
            <person name="Alioto T."/>
            <person name="Gomez Garrido J."/>
        </authorList>
    </citation>
    <scope>NUCLEOTIDE SEQUENCE</scope>
</reference>
<feature type="non-terminal residue" evidence="1">
    <location>
        <position position="1"/>
    </location>
</feature>
<evidence type="ECO:0000313" key="1">
    <source>
        <dbReference type="EMBL" id="CAI5765732.1"/>
    </source>
</evidence>
<dbReference type="EMBL" id="OX395127">
    <property type="protein sequence ID" value="CAI5765732.1"/>
    <property type="molecule type" value="Genomic_DNA"/>
</dbReference>
<evidence type="ECO:0000313" key="2">
    <source>
        <dbReference type="Proteomes" id="UP001178461"/>
    </source>
</evidence>
<protein>
    <submittedName>
        <fullName evidence="1">Uncharacterized protein</fullName>
    </submittedName>
</protein>
<organism evidence="1 2">
    <name type="scientific">Podarcis lilfordi</name>
    <name type="common">Lilford's wall lizard</name>
    <dbReference type="NCBI Taxonomy" id="74358"/>
    <lineage>
        <taxon>Eukaryota</taxon>
        <taxon>Metazoa</taxon>
        <taxon>Chordata</taxon>
        <taxon>Craniata</taxon>
        <taxon>Vertebrata</taxon>
        <taxon>Euteleostomi</taxon>
        <taxon>Lepidosauria</taxon>
        <taxon>Squamata</taxon>
        <taxon>Bifurcata</taxon>
        <taxon>Unidentata</taxon>
        <taxon>Episquamata</taxon>
        <taxon>Laterata</taxon>
        <taxon>Lacertibaenia</taxon>
        <taxon>Lacertidae</taxon>
        <taxon>Podarcis</taxon>
    </lineage>
</organism>
<dbReference type="Proteomes" id="UP001178461">
    <property type="component" value="Chromosome 2"/>
</dbReference>
<gene>
    <name evidence="1" type="ORF">PODLI_1B019383</name>
</gene>
<accession>A0AA35JV63</accession>